<accession>A0A0S2FC43</accession>
<protein>
    <submittedName>
        <fullName evidence="3">Trypsin family protein</fullName>
    </submittedName>
</protein>
<dbReference type="GO" id="GO:0006508">
    <property type="term" value="P:proteolysis"/>
    <property type="evidence" value="ECO:0007669"/>
    <property type="project" value="InterPro"/>
</dbReference>
<gene>
    <name evidence="3" type="ORF">LA76x_2991</name>
</gene>
<dbReference type="STRING" id="84531.LA76x_2991"/>
<dbReference type="EMBL" id="CP011129">
    <property type="protein sequence ID" value="ALN81119.1"/>
    <property type="molecule type" value="Genomic_DNA"/>
</dbReference>
<organism evidence="3 4">
    <name type="scientific">Lysobacter antibioticus</name>
    <dbReference type="NCBI Taxonomy" id="84531"/>
    <lineage>
        <taxon>Bacteria</taxon>
        <taxon>Pseudomonadati</taxon>
        <taxon>Pseudomonadota</taxon>
        <taxon>Gammaproteobacteria</taxon>
        <taxon>Lysobacterales</taxon>
        <taxon>Lysobacteraceae</taxon>
        <taxon>Lysobacter</taxon>
    </lineage>
</organism>
<keyword evidence="4" id="KW-1185">Reference proteome</keyword>
<dbReference type="Proteomes" id="UP000060787">
    <property type="component" value="Chromosome"/>
</dbReference>
<dbReference type="GO" id="GO:0004252">
    <property type="term" value="F:serine-type endopeptidase activity"/>
    <property type="evidence" value="ECO:0007669"/>
    <property type="project" value="InterPro"/>
</dbReference>
<proteinExistence type="predicted"/>
<dbReference type="InterPro" id="IPR050966">
    <property type="entry name" value="Glutamyl_endopeptidase"/>
</dbReference>
<dbReference type="PANTHER" id="PTHR15462:SF8">
    <property type="entry name" value="SERINE PROTEASE"/>
    <property type="match status" value="1"/>
</dbReference>
<dbReference type="InterPro" id="IPR043504">
    <property type="entry name" value="Peptidase_S1_PA_chymotrypsin"/>
</dbReference>
<evidence type="ECO:0000313" key="4">
    <source>
        <dbReference type="Proteomes" id="UP000060787"/>
    </source>
</evidence>
<dbReference type="KEGG" id="lab:LA76x_2991"/>
<dbReference type="RefSeq" id="WP_057918254.1">
    <property type="nucleotide sequence ID" value="NZ_CP011129.1"/>
</dbReference>
<dbReference type="PANTHER" id="PTHR15462">
    <property type="entry name" value="SERINE PROTEASE"/>
    <property type="match status" value="1"/>
</dbReference>
<reference evidence="3 4" key="1">
    <citation type="journal article" date="2015" name="BMC Genomics">
        <title>Comparative genomics and metabolic profiling of the genus Lysobacter.</title>
        <authorList>
            <person name="de Bruijn I."/>
            <person name="Cheng X."/>
            <person name="de Jager V."/>
            <person name="Exposito R.G."/>
            <person name="Watrous J."/>
            <person name="Patel N."/>
            <person name="Postma J."/>
            <person name="Dorrestein P.C."/>
            <person name="Kobayashi D."/>
            <person name="Raaijmakers J.M."/>
        </authorList>
    </citation>
    <scope>NUCLEOTIDE SEQUENCE [LARGE SCALE GENOMIC DNA]</scope>
    <source>
        <strain evidence="3 4">76</strain>
    </source>
</reference>
<dbReference type="Gene3D" id="2.40.10.10">
    <property type="entry name" value="Trypsin-like serine proteases"/>
    <property type="match status" value="2"/>
</dbReference>
<sequence>MKTNRHRSTLQLAAFSALVLLSSTASAIAGETVIRTPQGDIAAIDAPKSQQLTAKTAHAHPFATERQRAAAKPMVWTDRGNDAAPQAAALTDKLVRTAGSAPGGSAPVFGNYLARSHFRANWDKLDALDARQGAAQDASISSEKDGAHYPYTRFLGNYYTSQWKASPWNKIGKLYFTKPNGSSSYCTANVASGNSVLVTAAHCVYSFGQGWNSNFVFVPAERYGVAPYGQFGWSTARVPTNWISSGTRRWDVAVIKLTGEQTSGLPVTSYVGWLGRAWNQPYSLYTYSHGYASNLSTQYTNICAGQTYDSPTEGTNVLVQGCDMTYGASGGAWLINYTPNSSSGNHVNSVVSGPHIGAFGTAWVGARFNDDNIVPLCTAIGC</sequence>
<dbReference type="AlphaFoldDB" id="A0A0S2FC43"/>
<evidence type="ECO:0000256" key="2">
    <source>
        <dbReference type="SAM" id="SignalP"/>
    </source>
</evidence>
<evidence type="ECO:0000256" key="1">
    <source>
        <dbReference type="ARBA" id="ARBA00022729"/>
    </source>
</evidence>
<dbReference type="PATRIC" id="fig|84531.8.peg.2999"/>
<dbReference type="PROSITE" id="PS00134">
    <property type="entry name" value="TRYPSIN_HIS"/>
    <property type="match status" value="1"/>
</dbReference>
<name>A0A0S2FC43_LYSAN</name>
<dbReference type="InterPro" id="IPR018114">
    <property type="entry name" value="TRYPSIN_HIS"/>
</dbReference>
<dbReference type="InterPro" id="IPR009003">
    <property type="entry name" value="Peptidase_S1_PA"/>
</dbReference>
<feature type="signal peptide" evidence="2">
    <location>
        <begin position="1"/>
        <end position="27"/>
    </location>
</feature>
<keyword evidence="1 2" id="KW-0732">Signal</keyword>
<dbReference type="SUPFAM" id="SSF50494">
    <property type="entry name" value="Trypsin-like serine proteases"/>
    <property type="match status" value="1"/>
</dbReference>
<evidence type="ECO:0000313" key="3">
    <source>
        <dbReference type="EMBL" id="ALN81119.1"/>
    </source>
</evidence>
<feature type="chain" id="PRO_5006596848" evidence="2">
    <location>
        <begin position="28"/>
        <end position="382"/>
    </location>
</feature>
<dbReference type="eggNOG" id="COG3591">
    <property type="taxonomic scope" value="Bacteria"/>
</dbReference>